<organism evidence="1 2">
    <name type="scientific">Spectribacter acetivorans</name>
    <dbReference type="NCBI Taxonomy" id="3075603"/>
    <lineage>
        <taxon>Bacteria</taxon>
        <taxon>Pseudomonadati</taxon>
        <taxon>Pseudomonadota</taxon>
        <taxon>Gammaproteobacteria</taxon>
        <taxon>Salinisphaerales</taxon>
        <taxon>Salinisphaeraceae</taxon>
        <taxon>Spectribacter</taxon>
    </lineage>
</organism>
<sequence>MKVAVSVPEPIFEAAERLAKQRRVPRSRLFADALSEYLARHGAEGITDKLNEVYAEQDSALDPALARAQNALIDDEAW</sequence>
<dbReference type="EMBL" id="JAVRHY010000017">
    <property type="protein sequence ID" value="MDT0619638.1"/>
    <property type="molecule type" value="Genomic_DNA"/>
</dbReference>
<name>A0ABU3BBX8_9GAMM</name>
<evidence type="ECO:0000313" key="2">
    <source>
        <dbReference type="Proteomes" id="UP001259982"/>
    </source>
</evidence>
<dbReference type="Proteomes" id="UP001259982">
    <property type="component" value="Unassembled WGS sequence"/>
</dbReference>
<evidence type="ECO:0008006" key="3">
    <source>
        <dbReference type="Google" id="ProtNLM"/>
    </source>
</evidence>
<dbReference type="Gene3D" id="1.10.1220.10">
    <property type="entry name" value="Met repressor-like"/>
    <property type="match status" value="1"/>
</dbReference>
<comment type="caution">
    <text evidence="1">The sequence shown here is derived from an EMBL/GenBank/DDBJ whole genome shotgun (WGS) entry which is preliminary data.</text>
</comment>
<gene>
    <name evidence="1" type="ORF">RM531_14260</name>
</gene>
<accession>A0ABU3BBX8</accession>
<reference evidence="1 2" key="1">
    <citation type="submission" date="2023-09" db="EMBL/GenBank/DDBJ databases">
        <authorList>
            <person name="Rey-Velasco X."/>
        </authorList>
    </citation>
    <scope>NUCLEOTIDE SEQUENCE [LARGE SCALE GENOMIC DNA]</scope>
    <source>
        <strain evidence="1 2">P385</strain>
    </source>
</reference>
<keyword evidence="2" id="KW-1185">Reference proteome</keyword>
<dbReference type="RefSeq" id="WP_311651344.1">
    <property type="nucleotide sequence ID" value="NZ_JAVRHY010000017.1"/>
</dbReference>
<protein>
    <recommendedName>
        <fullName evidence="3">ChpI protein</fullName>
    </recommendedName>
</protein>
<evidence type="ECO:0000313" key="1">
    <source>
        <dbReference type="EMBL" id="MDT0619638.1"/>
    </source>
</evidence>
<proteinExistence type="predicted"/>
<dbReference type="InterPro" id="IPR013321">
    <property type="entry name" value="Arc_rbn_hlx_hlx"/>
</dbReference>